<protein>
    <submittedName>
        <fullName evidence="1">Uncharacterized protein</fullName>
    </submittedName>
</protein>
<dbReference type="InterPro" id="IPR041408">
    <property type="entry name" value="Hcp_Tssd"/>
</dbReference>
<evidence type="ECO:0000313" key="2">
    <source>
        <dbReference type="Proteomes" id="UP000095713"/>
    </source>
</evidence>
<dbReference type="EMBL" id="MDJD01000028">
    <property type="protein sequence ID" value="OEK08795.1"/>
    <property type="molecule type" value="Genomic_DNA"/>
</dbReference>
<evidence type="ECO:0000313" key="1">
    <source>
        <dbReference type="EMBL" id="OEK08795.1"/>
    </source>
</evidence>
<accession>A0A1E5TBP6</accession>
<sequence>MTQAKLFILGQEIELLWVKMKYIREYRKNGKPKTDVMGGLIKLCFPTGKDTDQILQWMTKENKDKTWEEIDKMEKGKVCFYENGFDYPPTKTYKFNDAHLIYFKEVFNAESEEPMQTILTISPAIQNYGVDFIKRWNVSWVPPSERMPYQPIEDQEQKIIAFYYTDKYNNRDTKLTYGEKAYLVLESRNMIGEIVDLKLYTKVIDFTYNNERIKNDIIEEYKIKSDTDKIPVSVIPKDYKEKD</sequence>
<gene>
    <name evidence="1" type="ORF">A8C32_00515</name>
</gene>
<name>A0A1E5TBP6_9FLAO</name>
<keyword evidence="2" id="KW-1185">Reference proteome</keyword>
<dbReference type="STRING" id="1849968.A8C32_00515"/>
<organism evidence="1 2">
    <name type="scientific">Flavivirga aquatica</name>
    <dbReference type="NCBI Taxonomy" id="1849968"/>
    <lineage>
        <taxon>Bacteria</taxon>
        <taxon>Pseudomonadati</taxon>
        <taxon>Bacteroidota</taxon>
        <taxon>Flavobacteriia</taxon>
        <taxon>Flavobacteriales</taxon>
        <taxon>Flavobacteriaceae</taxon>
        <taxon>Flavivirga</taxon>
    </lineage>
</organism>
<dbReference type="RefSeq" id="WP_069829477.1">
    <property type="nucleotide sequence ID" value="NZ_MDJD01000028.1"/>
</dbReference>
<dbReference type="Pfam" id="PF17642">
    <property type="entry name" value="TssD"/>
    <property type="match status" value="1"/>
</dbReference>
<dbReference type="Proteomes" id="UP000095713">
    <property type="component" value="Unassembled WGS sequence"/>
</dbReference>
<comment type="caution">
    <text evidence="1">The sequence shown here is derived from an EMBL/GenBank/DDBJ whole genome shotgun (WGS) entry which is preliminary data.</text>
</comment>
<dbReference type="OrthoDB" id="1185179at2"/>
<proteinExistence type="predicted"/>
<dbReference type="AlphaFoldDB" id="A0A1E5TBP6"/>
<reference evidence="1 2" key="1">
    <citation type="submission" date="2016-05" db="EMBL/GenBank/DDBJ databases">
        <title>Draft Genome Sequence of Algibacter sp. Strain SK-16 Isolated from the Surface Water of Aburatsubo Inlet.</title>
        <authorList>
            <person name="Wong S.-K."/>
            <person name="Yoshizawa S."/>
            <person name="Nakajima Y."/>
            <person name="Ogura Y."/>
            <person name="Tetsuya H."/>
            <person name="Hamasaki K."/>
        </authorList>
    </citation>
    <scope>NUCLEOTIDE SEQUENCE [LARGE SCALE GENOMIC DNA]</scope>
    <source>
        <strain evidence="1 2">SK-16</strain>
    </source>
</reference>
<dbReference type="GO" id="GO:0033104">
    <property type="term" value="C:type VI protein secretion system complex"/>
    <property type="evidence" value="ECO:0007669"/>
    <property type="project" value="InterPro"/>
</dbReference>